<feature type="transmembrane region" description="Helical" evidence="1">
    <location>
        <begin position="59"/>
        <end position="80"/>
    </location>
</feature>
<keyword evidence="1" id="KW-1133">Transmembrane helix</keyword>
<dbReference type="RefSeq" id="WP_229665337.1">
    <property type="nucleotide sequence ID" value="NZ_BMIV01000015.1"/>
</dbReference>
<feature type="transmembrane region" description="Helical" evidence="1">
    <location>
        <begin position="234"/>
        <end position="259"/>
    </location>
</feature>
<dbReference type="EMBL" id="BMIV01000015">
    <property type="protein sequence ID" value="GGF76803.1"/>
    <property type="molecule type" value="Genomic_DNA"/>
</dbReference>
<keyword evidence="1" id="KW-0812">Transmembrane</keyword>
<feature type="transmembrane region" description="Helical" evidence="1">
    <location>
        <begin position="193"/>
        <end position="214"/>
    </location>
</feature>
<keyword evidence="1" id="KW-0472">Membrane</keyword>
<feature type="transmembrane region" description="Helical" evidence="1">
    <location>
        <begin position="100"/>
        <end position="124"/>
    </location>
</feature>
<gene>
    <name evidence="3" type="ORF">GCM10011402_31930</name>
</gene>
<evidence type="ECO:0000259" key="2">
    <source>
        <dbReference type="Pfam" id="PF06724"/>
    </source>
</evidence>
<reference evidence="4" key="1">
    <citation type="journal article" date="2019" name="Int. J. Syst. Evol. Microbiol.">
        <title>The Global Catalogue of Microorganisms (GCM) 10K type strain sequencing project: providing services to taxonomists for standard genome sequencing and annotation.</title>
        <authorList>
            <consortium name="The Broad Institute Genomics Platform"/>
            <consortium name="The Broad Institute Genome Sequencing Center for Infectious Disease"/>
            <person name="Wu L."/>
            <person name="Ma J."/>
        </authorList>
    </citation>
    <scope>NUCLEOTIDE SEQUENCE [LARGE SCALE GENOMIC DNA]</scope>
    <source>
        <strain evidence="4">CGMCC 1.15419</strain>
    </source>
</reference>
<evidence type="ECO:0000313" key="3">
    <source>
        <dbReference type="EMBL" id="GGF76803.1"/>
    </source>
</evidence>
<feature type="domain" description="DUF1206" evidence="2">
    <location>
        <begin position="100"/>
        <end position="169"/>
    </location>
</feature>
<proteinExistence type="predicted"/>
<evidence type="ECO:0000256" key="1">
    <source>
        <dbReference type="SAM" id="Phobius"/>
    </source>
</evidence>
<accession>A0ABQ1VMW3</accession>
<dbReference type="Proteomes" id="UP000640509">
    <property type="component" value="Unassembled WGS sequence"/>
</dbReference>
<feature type="domain" description="DUF1206" evidence="2">
    <location>
        <begin position="18"/>
        <end position="85"/>
    </location>
</feature>
<feature type="domain" description="DUF1206" evidence="2">
    <location>
        <begin position="191"/>
        <end position="260"/>
    </location>
</feature>
<organism evidence="3 4">
    <name type="scientific">Paracoccus acridae</name>
    <dbReference type="NCBI Taxonomy" id="1795310"/>
    <lineage>
        <taxon>Bacteria</taxon>
        <taxon>Pseudomonadati</taxon>
        <taxon>Pseudomonadota</taxon>
        <taxon>Alphaproteobacteria</taxon>
        <taxon>Rhodobacterales</taxon>
        <taxon>Paracoccaceae</taxon>
        <taxon>Paracoccus</taxon>
    </lineage>
</organism>
<feature type="transmembrane region" description="Helical" evidence="1">
    <location>
        <begin position="144"/>
        <end position="164"/>
    </location>
</feature>
<name>A0ABQ1VMW3_9RHOB</name>
<dbReference type="Pfam" id="PF06724">
    <property type="entry name" value="DUF1206"/>
    <property type="match status" value="3"/>
</dbReference>
<dbReference type="InterPro" id="IPR009597">
    <property type="entry name" value="DUF1206"/>
</dbReference>
<sequence>MAKMAGNDMGWAIPLMRLGYGGRGLVYLAVAGISLWSLYRGGQAQDTSSALGWLENSWGGGAALFLILLGMPAYAVWRVVDAVWDLEDYGSEAKGIVARLGMVVTGIIHLGIGVLAFSLLFGSGSEGERSSIPRYVGAIMAWPGGRWLIGLVALLILGAGAYYLRQGWRNDYRKHLRANHFTARWNSVLKAGVMAQGVVIGVIGLLFLFAAWRANPQEAGGVGEAFSWLSEQAYGRLLVIGVCLGLVGFAIFCFVNAAYRIVPKASDPNIRSLADKLIGGATGGR</sequence>
<evidence type="ECO:0000313" key="4">
    <source>
        <dbReference type="Proteomes" id="UP000640509"/>
    </source>
</evidence>
<feature type="transmembrane region" description="Helical" evidence="1">
    <location>
        <begin position="20"/>
        <end position="39"/>
    </location>
</feature>
<keyword evidence="4" id="KW-1185">Reference proteome</keyword>
<protein>
    <recommendedName>
        <fullName evidence="2">DUF1206 domain-containing protein</fullName>
    </recommendedName>
</protein>
<comment type="caution">
    <text evidence="3">The sequence shown here is derived from an EMBL/GenBank/DDBJ whole genome shotgun (WGS) entry which is preliminary data.</text>
</comment>